<reference evidence="1 2" key="1">
    <citation type="submission" date="2019-01" db="EMBL/GenBank/DDBJ databases">
        <authorList>
            <consortium name="Pathogen Informatics"/>
        </authorList>
    </citation>
    <scope>NUCLEOTIDE SEQUENCE [LARGE SCALE GENOMIC DNA]</scope>
    <source>
        <strain evidence="1 2">NCTC10166</strain>
    </source>
</reference>
<organism evidence="1 2">
    <name type="scientific">Mesomycoplasma neurolyticum</name>
    <dbReference type="NCBI Taxonomy" id="2120"/>
    <lineage>
        <taxon>Bacteria</taxon>
        <taxon>Bacillati</taxon>
        <taxon>Mycoplasmatota</taxon>
        <taxon>Mycoplasmoidales</taxon>
        <taxon>Metamycoplasmataceae</taxon>
        <taxon>Mesomycoplasma</taxon>
    </lineage>
</organism>
<dbReference type="KEGG" id="mnu:NCTC10166_00479"/>
<dbReference type="EMBL" id="LR214951">
    <property type="protein sequence ID" value="VEU59501.1"/>
    <property type="molecule type" value="Genomic_DNA"/>
</dbReference>
<dbReference type="Proteomes" id="UP000289440">
    <property type="component" value="Chromosome"/>
</dbReference>
<dbReference type="AlphaFoldDB" id="A0A449A5G1"/>
<keyword evidence="2" id="KW-1185">Reference proteome</keyword>
<sequence length="52" mass="6273">MQFIFSIAFQFVNTKKVLLIQVILTKLDLFILDKQRINLNVTKRFEQLNFLK</sequence>
<gene>
    <name evidence="1" type="ORF">NCTC10166_00479</name>
</gene>
<protein>
    <submittedName>
        <fullName evidence="1">Uncharacterized protein</fullName>
    </submittedName>
</protein>
<evidence type="ECO:0000313" key="2">
    <source>
        <dbReference type="Proteomes" id="UP000289440"/>
    </source>
</evidence>
<accession>A0A449A5G1</accession>
<name>A0A449A5G1_9BACT</name>
<evidence type="ECO:0000313" key="1">
    <source>
        <dbReference type="EMBL" id="VEU59501.1"/>
    </source>
</evidence>
<proteinExistence type="predicted"/>
<dbReference type="RefSeq" id="WP_165001333.1">
    <property type="nucleotide sequence ID" value="NZ_LR214951.1"/>
</dbReference>